<dbReference type="OrthoDB" id="9793162at2"/>
<keyword evidence="1" id="KW-0732">Signal</keyword>
<dbReference type="SUPFAM" id="SSF56219">
    <property type="entry name" value="DNase I-like"/>
    <property type="match status" value="1"/>
</dbReference>
<name>A0A369TJB1_9RHOB</name>
<dbReference type="AlphaFoldDB" id="A0A369TJB1"/>
<keyword evidence="3" id="KW-0378">Hydrolase</keyword>
<evidence type="ECO:0000313" key="4">
    <source>
        <dbReference type="Proteomes" id="UP000253977"/>
    </source>
</evidence>
<keyword evidence="3" id="KW-0255">Endonuclease</keyword>
<dbReference type="PROSITE" id="PS51257">
    <property type="entry name" value="PROKAR_LIPOPROTEIN"/>
    <property type="match status" value="1"/>
</dbReference>
<feature type="chain" id="PRO_5016934571" evidence="1">
    <location>
        <begin position="26"/>
        <end position="305"/>
    </location>
</feature>
<dbReference type="InterPro" id="IPR036691">
    <property type="entry name" value="Endo/exonu/phosph_ase_sf"/>
</dbReference>
<dbReference type="InterPro" id="IPR005135">
    <property type="entry name" value="Endo/exonuclease/phosphatase"/>
</dbReference>
<dbReference type="Pfam" id="PF03372">
    <property type="entry name" value="Exo_endo_phos"/>
    <property type="match status" value="1"/>
</dbReference>
<accession>A0A369TJB1</accession>
<protein>
    <submittedName>
        <fullName evidence="3">Endonuclease</fullName>
    </submittedName>
</protein>
<feature type="signal peptide" evidence="1">
    <location>
        <begin position="1"/>
        <end position="25"/>
    </location>
</feature>
<evidence type="ECO:0000256" key="1">
    <source>
        <dbReference type="SAM" id="SignalP"/>
    </source>
</evidence>
<evidence type="ECO:0000313" key="3">
    <source>
        <dbReference type="EMBL" id="RDD65358.1"/>
    </source>
</evidence>
<keyword evidence="3" id="KW-0540">Nuclease</keyword>
<gene>
    <name evidence="3" type="ORF">DU478_15770</name>
</gene>
<keyword evidence="4" id="KW-1185">Reference proteome</keyword>
<dbReference type="RefSeq" id="WP_114511928.1">
    <property type="nucleotide sequence ID" value="NZ_QPMK01000013.1"/>
</dbReference>
<comment type="caution">
    <text evidence="3">The sequence shown here is derived from an EMBL/GenBank/DDBJ whole genome shotgun (WGS) entry which is preliminary data.</text>
</comment>
<sequence length="305" mass="34065">MFRLLRRAAQNVLALVLMLTLVACAQHLMNSEDAAVPAKPGGAVRIASYNVHYIWLNQATGDWSVGDWDRRKGPMADALQAMQADIIAFQEMESFSRGSDGSTNLTLDYLLETNPGYAAAAVGDWRDFPSTQPIFYRRDAYELDDQGWFFFSDTPDVIYSRTFNGSYPAFASWARFRPRGGGRPFTVMNVHFEYKSRSNRLQSAELVNRRIAPMIATGDPVFLVGDLNARAGARTQEILTETGITFADIPGSTYHFNRGLNLFGAIDHLGYTGARLASGPVVLQRQFRGEWPSDHYPVFADFILP</sequence>
<dbReference type="CDD" id="cd09083">
    <property type="entry name" value="EEP-1"/>
    <property type="match status" value="1"/>
</dbReference>
<reference evidence="3 4" key="1">
    <citation type="submission" date="2018-07" db="EMBL/GenBank/DDBJ databases">
        <title>Thalassococcus profundi sp. nov., a marine bacterium isolated from deep seawater of Okinawa Trough.</title>
        <authorList>
            <person name="Yu M."/>
        </authorList>
    </citation>
    <scope>NUCLEOTIDE SEQUENCE [LARGE SCALE GENOMIC DNA]</scope>
    <source>
        <strain evidence="3 4">WRAS1</strain>
    </source>
</reference>
<feature type="domain" description="Endonuclease/exonuclease/phosphatase" evidence="2">
    <location>
        <begin position="67"/>
        <end position="295"/>
    </location>
</feature>
<organism evidence="3 4">
    <name type="scientific">Thalassococcus profundi</name>
    <dbReference type="NCBI Taxonomy" id="2282382"/>
    <lineage>
        <taxon>Bacteria</taxon>
        <taxon>Pseudomonadati</taxon>
        <taxon>Pseudomonadota</taxon>
        <taxon>Alphaproteobacteria</taxon>
        <taxon>Rhodobacterales</taxon>
        <taxon>Roseobacteraceae</taxon>
        <taxon>Thalassococcus</taxon>
    </lineage>
</organism>
<dbReference type="GO" id="GO:0004519">
    <property type="term" value="F:endonuclease activity"/>
    <property type="evidence" value="ECO:0007669"/>
    <property type="project" value="UniProtKB-KW"/>
</dbReference>
<evidence type="ECO:0000259" key="2">
    <source>
        <dbReference type="Pfam" id="PF03372"/>
    </source>
</evidence>
<dbReference type="Gene3D" id="3.60.10.10">
    <property type="entry name" value="Endonuclease/exonuclease/phosphatase"/>
    <property type="match status" value="1"/>
</dbReference>
<proteinExistence type="predicted"/>
<dbReference type="EMBL" id="QPMK01000013">
    <property type="protein sequence ID" value="RDD65358.1"/>
    <property type="molecule type" value="Genomic_DNA"/>
</dbReference>
<dbReference type="Proteomes" id="UP000253977">
    <property type="component" value="Unassembled WGS sequence"/>
</dbReference>